<keyword evidence="2" id="KW-0328">Glycosyltransferase</keyword>
<dbReference type="AlphaFoldDB" id="A0A3R7J4J4"/>
<dbReference type="InterPro" id="IPR051939">
    <property type="entry name" value="Glycosyltr_41/O-GlcNAc_trsf"/>
</dbReference>
<name>A0A3R7J4J4_9STRA</name>
<accession>A0A3R7J4J4</accession>
<comment type="caution">
    <text evidence="10">The sequence shown here is derived from an EMBL/GenBank/DDBJ whole genome shotgun (WGS) entry which is preliminary data.</text>
</comment>
<reference evidence="11 12" key="2">
    <citation type="submission" date="2018-07" db="EMBL/GenBank/DDBJ databases">
        <title>Genome sequencing of oomycete isolates from Chile give support for New Zealand origin for Phytophthora kernoviae and make available the first Nothophytophthora sp. genome.</title>
        <authorList>
            <person name="Studholme D.J."/>
            <person name="Sanfuentes E."/>
            <person name="Panda P."/>
            <person name="Hill R."/>
            <person name="Sambles C."/>
            <person name="Grant M."/>
            <person name="Williams N.M."/>
            <person name="Mcdougal R.L."/>
        </authorList>
    </citation>
    <scope>NUCLEOTIDE SEQUENCE [LARGE SCALE GENOMIC DNA]</scope>
    <source>
        <strain evidence="9">Chile2</strain>
        <strain evidence="10">Chile4</strain>
    </source>
</reference>
<keyword evidence="11" id="KW-1185">Reference proteome</keyword>
<keyword evidence="5" id="KW-0802">TPR repeat</keyword>
<evidence type="ECO:0000313" key="8">
    <source>
        <dbReference type="EMBL" id="KAG2520163.1"/>
    </source>
</evidence>
<reference evidence="7" key="3">
    <citation type="submission" date="2020-06" db="EMBL/GenBank/DDBJ databases">
        <authorList>
            <person name="Studholme D.J."/>
        </authorList>
    </citation>
    <scope>NUCLEOTIDE SEQUENCE</scope>
    <source>
        <strain evidence="7">NZFS 2646</strain>
        <strain evidence="8">NZFS 3630</strain>
    </source>
</reference>
<dbReference type="EMBL" id="JPWV03000303">
    <property type="protein sequence ID" value="KAG2518317.1"/>
    <property type="molecule type" value="Genomic_DNA"/>
</dbReference>
<feature type="domain" description="O-GlcNAc transferase C-terminal" evidence="6">
    <location>
        <begin position="51"/>
        <end position="132"/>
    </location>
</feature>
<dbReference type="EMBL" id="JPWU03000304">
    <property type="protein sequence ID" value="KAG2520163.1"/>
    <property type="molecule type" value="Genomic_DNA"/>
</dbReference>
<comment type="pathway">
    <text evidence="1">Protein modification; protein glycosylation.</text>
</comment>
<dbReference type="InterPro" id="IPR029489">
    <property type="entry name" value="OGT/SEC/SPY_C"/>
</dbReference>
<dbReference type="PANTHER" id="PTHR44835">
    <property type="entry name" value="UDP-N-ACETYLGLUCOSAMINE--PEPTIDE N-ACETYLGLUCOSAMINYLTRANSFERASE SPINDLY-RELATED"/>
    <property type="match status" value="1"/>
</dbReference>
<keyword evidence="4" id="KW-0677">Repeat</keyword>
<evidence type="ECO:0000256" key="1">
    <source>
        <dbReference type="ARBA" id="ARBA00004922"/>
    </source>
</evidence>
<dbReference type="EMBL" id="MBDN02000298">
    <property type="protein sequence ID" value="RLN76701.1"/>
    <property type="molecule type" value="Genomic_DNA"/>
</dbReference>
<evidence type="ECO:0000256" key="3">
    <source>
        <dbReference type="ARBA" id="ARBA00022679"/>
    </source>
</evidence>
<keyword evidence="3" id="KW-0808">Transferase</keyword>
<dbReference type="Proteomes" id="UP000285624">
    <property type="component" value="Unassembled WGS sequence"/>
</dbReference>
<evidence type="ECO:0000313" key="10">
    <source>
        <dbReference type="EMBL" id="RLN76701.1"/>
    </source>
</evidence>
<dbReference type="Gene3D" id="3.40.50.2000">
    <property type="entry name" value="Glycogen Phosphorylase B"/>
    <property type="match status" value="1"/>
</dbReference>
<dbReference type="STRING" id="325452.A0A3R7J4J4"/>
<evidence type="ECO:0000256" key="4">
    <source>
        <dbReference type="ARBA" id="ARBA00022737"/>
    </source>
</evidence>
<evidence type="ECO:0000313" key="11">
    <source>
        <dbReference type="Proteomes" id="UP000285624"/>
    </source>
</evidence>
<dbReference type="Pfam" id="PF13844">
    <property type="entry name" value="Glyco_transf_41"/>
    <property type="match status" value="1"/>
</dbReference>
<protein>
    <recommendedName>
        <fullName evidence="6">O-GlcNAc transferase C-terminal domain-containing protein</fullName>
    </recommendedName>
</protein>
<dbReference type="Proteomes" id="UP000792063">
    <property type="component" value="Unassembled WGS sequence"/>
</dbReference>
<dbReference type="Proteomes" id="UP000285883">
    <property type="component" value="Unassembled WGS sequence"/>
</dbReference>
<dbReference type="PANTHER" id="PTHR44835:SF1">
    <property type="entry name" value="PROTEIN O-GLCNAC TRANSFERASE"/>
    <property type="match status" value="1"/>
</dbReference>
<evidence type="ECO:0000313" key="9">
    <source>
        <dbReference type="EMBL" id="RLN37440.1"/>
    </source>
</evidence>
<gene>
    <name evidence="9" type="ORF">BBI17_007287</name>
    <name evidence="10" type="ORF">BBO99_00007343</name>
    <name evidence="7" type="ORF">JM16_007353</name>
    <name evidence="8" type="ORF">JM18_007248</name>
</gene>
<dbReference type="Proteomes" id="UP000785171">
    <property type="component" value="Unassembled WGS sequence"/>
</dbReference>
<dbReference type="SUPFAM" id="SSF53756">
    <property type="entry name" value="UDP-Glycosyltransferase/glycogen phosphorylase"/>
    <property type="match status" value="1"/>
</dbReference>
<evidence type="ECO:0000256" key="2">
    <source>
        <dbReference type="ARBA" id="ARBA00022676"/>
    </source>
</evidence>
<proteinExistence type="predicted"/>
<reference evidence="7" key="1">
    <citation type="journal article" date="2015" name="Genom Data">
        <title>Genome sequences of six Phytophthora species associated with forests in New Zealand.</title>
        <authorList>
            <person name="Studholme D.J."/>
            <person name="McDougal R.L."/>
            <person name="Sambles C."/>
            <person name="Hansen E."/>
            <person name="Hardy G."/>
            <person name="Grant M."/>
            <person name="Ganley R.J."/>
            <person name="Williams N.M."/>
        </authorList>
    </citation>
    <scope>NUCLEOTIDE SEQUENCE</scope>
    <source>
        <strain evidence="7">NZFS 2646</strain>
        <strain evidence="8">NZFS 3630</strain>
    </source>
</reference>
<evidence type="ECO:0000313" key="7">
    <source>
        <dbReference type="EMBL" id="KAG2518317.1"/>
    </source>
</evidence>
<dbReference type="EMBL" id="MAYM02000572">
    <property type="protein sequence ID" value="RLN37440.1"/>
    <property type="molecule type" value="Genomic_DNA"/>
</dbReference>
<evidence type="ECO:0000256" key="5">
    <source>
        <dbReference type="ARBA" id="ARBA00022803"/>
    </source>
</evidence>
<evidence type="ECO:0000313" key="12">
    <source>
        <dbReference type="Proteomes" id="UP000285883"/>
    </source>
</evidence>
<organism evidence="10 11">
    <name type="scientific">Phytophthora kernoviae</name>
    <dbReference type="NCBI Taxonomy" id="325452"/>
    <lineage>
        <taxon>Eukaryota</taxon>
        <taxon>Sar</taxon>
        <taxon>Stramenopiles</taxon>
        <taxon>Oomycota</taxon>
        <taxon>Peronosporomycetes</taxon>
        <taxon>Peronosporales</taxon>
        <taxon>Peronosporaceae</taxon>
        <taxon>Phytophthora</taxon>
    </lineage>
</organism>
<dbReference type="GO" id="GO:0016757">
    <property type="term" value="F:glycosyltransferase activity"/>
    <property type="evidence" value="ECO:0007669"/>
    <property type="project" value="UniProtKB-KW"/>
</dbReference>
<sequence>MLRQAQLDVVVYPELGMDEWTVLLSHHRIAPVQCVFWGHPITSGFQALLGLADVILDPFPFGGGVTTLDALHLGVPVITLPAAQSIVHLAAGFLRYMNASDCIAKSLDDYVARAVTIATDPKDIRTRLLEHRSSIYQDATTIDDWNEFLSTVGPREHDATTPSD</sequence>
<evidence type="ECO:0000259" key="6">
    <source>
        <dbReference type="Pfam" id="PF13844"/>
    </source>
</evidence>